<evidence type="ECO:0000256" key="7">
    <source>
        <dbReference type="ARBA" id="ARBA00023136"/>
    </source>
</evidence>
<evidence type="ECO:0000256" key="8">
    <source>
        <dbReference type="ARBA" id="ARBA00023170"/>
    </source>
</evidence>
<protein>
    <recommendedName>
        <fullName evidence="10">Odorant receptor</fullName>
    </recommendedName>
</protein>
<keyword evidence="9 10" id="KW-0807">Transducer</keyword>
<keyword evidence="4 10" id="KW-0812">Transmembrane</keyword>
<dbReference type="GO" id="GO:0005886">
    <property type="term" value="C:plasma membrane"/>
    <property type="evidence" value="ECO:0007669"/>
    <property type="project" value="UniProtKB-SubCell"/>
</dbReference>
<keyword evidence="2" id="KW-1003">Cell membrane</keyword>
<evidence type="ECO:0000256" key="5">
    <source>
        <dbReference type="ARBA" id="ARBA00022725"/>
    </source>
</evidence>
<comment type="caution">
    <text evidence="11">The sequence shown here is derived from an EMBL/GenBank/DDBJ whole genome shotgun (WGS) entry which is preliminary data.</text>
</comment>
<dbReference type="AlphaFoldDB" id="A0AAV8ZPR9"/>
<reference evidence="11" key="1">
    <citation type="journal article" date="2023" name="Insect Mol. Biol.">
        <title>Genome sequencing provides insights into the evolution of gene families encoding plant cell wall-degrading enzymes in longhorned beetles.</title>
        <authorList>
            <person name="Shin N.R."/>
            <person name="Okamura Y."/>
            <person name="Kirsch R."/>
            <person name="Pauchet Y."/>
        </authorList>
    </citation>
    <scope>NUCLEOTIDE SEQUENCE</scope>
    <source>
        <strain evidence="11">RBIC_L_NR</strain>
    </source>
</reference>
<keyword evidence="7 10" id="KW-0472">Membrane</keyword>
<gene>
    <name evidence="11" type="ORF">NQ314_002629</name>
</gene>
<keyword evidence="8 10" id="KW-0675">Receptor</keyword>
<keyword evidence="3 10" id="KW-0716">Sensory transduction</keyword>
<evidence type="ECO:0000256" key="4">
    <source>
        <dbReference type="ARBA" id="ARBA00022692"/>
    </source>
</evidence>
<dbReference type="PANTHER" id="PTHR21137">
    <property type="entry name" value="ODORANT RECEPTOR"/>
    <property type="match status" value="1"/>
</dbReference>
<evidence type="ECO:0000256" key="9">
    <source>
        <dbReference type="ARBA" id="ARBA00023224"/>
    </source>
</evidence>
<comment type="similarity">
    <text evidence="10">Belongs to the insect chemoreceptor superfamily. Heteromeric odorant receptor channel (TC 1.A.69) family.</text>
</comment>
<feature type="transmembrane region" description="Helical" evidence="10">
    <location>
        <begin position="242"/>
        <end position="260"/>
    </location>
</feature>
<dbReference type="GO" id="GO:0007165">
    <property type="term" value="P:signal transduction"/>
    <property type="evidence" value="ECO:0007669"/>
    <property type="project" value="UniProtKB-KW"/>
</dbReference>
<evidence type="ECO:0000313" key="11">
    <source>
        <dbReference type="EMBL" id="KAJ8967750.1"/>
    </source>
</evidence>
<dbReference type="InterPro" id="IPR004117">
    <property type="entry name" value="7tm6_olfct_rcpt"/>
</dbReference>
<comment type="subcellular location">
    <subcellularLocation>
        <location evidence="1 10">Cell membrane</location>
        <topology evidence="1 10">Multi-pass membrane protein</topology>
    </subcellularLocation>
</comment>
<dbReference type="GO" id="GO:0005549">
    <property type="term" value="F:odorant binding"/>
    <property type="evidence" value="ECO:0007669"/>
    <property type="project" value="InterPro"/>
</dbReference>
<comment type="caution">
    <text evidence="10">Lacks conserved residue(s) required for the propagation of feature annotation.</text>
</comment>
<keyword evidence="12" id="KW-1185">Reference proteome</keyword>
<feature type="transmembrane region" description="Helical" evidence="10">
    <location>
        <begin position="17"/>
        <end position="40"/>
    </location>
</feature>
<keyword evidence="6 10" id="KW-1133">Transmembrane helix</keyword>
<dbReference type="PANTHER" id="PTHR21137:SF35">
    <property type="entry name" value="ODORANT RECEPTOR 19A-RELATED"/>
    <property type="match status" value="1"/>
</dbReference>
<keyword evidence="5 10" id="KW-0552">Olfaction</keyword>
<dbReference type="GO" id="GO:0004984">
    <property type="term" value="F:olfactory receptor activity"/>
    <property type="evidence" value="ECO:0007669"/>
    <property type="project" value="InterPro"/>
</dbReference>
<name>A0AAV8ZPR9_9CUCU</name>
<dbReference type="Proteomes" id="UP001162156">
    <property type="component" value="Unassembled WGS sequence"/>
</dbReference>
<evidence type="ECO:0000256" key="1">
    <source>
        <dbReference type="ARBA" id="ARBA00004651"/>
    </source>
</evidence>
<evidence type="ECO:0000313" key="12">
    <source>
        <dbReference type="Proteomes" id="UP001162156"/>
    </source>
</evidence>
<dbReference type="Pfam" id="PF02949">
    <property type="entry name" value="7tm_6"/>
    <property type="match status" value="1"/>
</dbReference>
<evidence type="ECO:0000256" key="6">
    <source>
        <dbReference type="ARBA" id="ARBA00022989"/>
    </source>
</evidence>
<feature type="transmembrane region" description="Helical" evidence="10">
    <location>
        <begin position="114"/>
        <end position="134"/>
    </location>
</feature>
<evidence type="ECO:0000256" key="2">
    <source>
        <dbReference type="ARBA" id="ARBA00022475"/>
    </source>
</evidence>
<sequence>MFGAVGVHPEKRGKMQVLLYLITMSITINVISLVILLPVFRGGQITMLDVTNALESGAILTHGVIKLSALFYKRSNIHDLLTRMKNQFWKIEDIEDEELKSSHMHTLKSLKDRFHLFNILCIITTFSFTCRTFILDGDFLAFDSYRPEWISFYLLLLYESLVFVVGIYFPVLGTDMFMMSLLTLTQAQFKLLNHEIKKIFNAQTKMEEDMEIVNKRIRKYVDQHNFLLDYVNRINDTFCEVLLVYLAIIILSMCVELYIITTQNSLRASIKAISYISAGMFQYIICYCSPAQALSDEADEITNRTYFSKWNEHTTQSVKTATLMILGRSQKKVLITAGGFIKIDLETCLKTLKTMVSYSMFLRTMGNTEK</sequence>
<evidence type="ECO:0000256" key="3">
    <source>
        <dbReference type="ARBA" id="ARBA00022606"/>
    </source>
</evidence>
<feature type="transmembrane region" description="Helical" evidence="10">
    <location>
        <begin position="149"/>
        <end position="171"/>
    </location>
</feature>
<dbReference type="EMBL" id="JANEYF010000831">
    <property type="protein sequence ID" value="KAJ8967750.1"/>
    <property type="molecule type" value="Genomic_DNA"/>
</dbReference>
<accession>A0AAV8ZPR9</accession>
<evidence type="ECO:0000256" key="10">
    <source>
        <dbReference type="RuleBase" id="RU351113"/>
    </source>
</evidence>
<proteinExistence type="inferred from homology"/>
<organism evidence="11 12">
    <name type="scientific">Rhamnusium bicolor</name>
    <dbReference type="NCBI Taxonomy" id="1586634"/>
    <lineage>
        <taxon>Eukaryota</taxon>
        <taxon>Metazoa</taxon>
        <taxon>Ecdysozoa</taxon>
        <taxon>Arthropoda</taxon>
        <taxon>Hexapoda</taxon>
        <taxon>Insecta</taxon>
        <taxon>Pterygota</taxon>
        <taxon>Neoptera</taxon>
        <taxon>Endopterygota</taxon>
        <taxon>Coleoptera</taxon>
        <taxon>Polyphaga</taxon>
        <taxon>Cucujiformia</taxon>
        <taxon>Chrysomeloidea</taxon>
        <taxon>Cerambycidae</taxon>
        <taxon>Lepturinae</taxon>
        <taxon>Rhagiini</taxon>
        <taxon>Rhamnusium</taxon>
    </lineage>
</organism>